<dbReference type="PANTHER" id="PTHR43649:SF29">
    <property type="entry name" value="OSMOPROTECTIVE COMPOUNDS-BINDING PROTEIN GGTB"/>
    <property type="match status" value="1"/>
</dbReference>
<proteinExistence type="inferred from homology"/>
<dbReference type="Proteomes" id="UP000716004">
    <property type="component" value="Unassembled WGS sequence"/>
</dbReference>
<dbReference type="PANTHER" id="PTHR43649">
    <property type="entry name" value="ARABINOSE-BINDING PROTEIN-RELATED"/>
    <property type="match status" value="1"/>
</dbReference>
<dbReference type="Gene3D" id="3.40.190.10">
    <property type="entry name" value="Periplasmic binding protein-like II"/>
    <property type="match status" value="2"/>
</dbReference>
<dbReference type="Pfam" id="PF01547">
    <property type="entry name" value="SBP_bac_1"/>
    <property type="match status" value="1"/>
</dbReference>
<evidence type="ECO:0000256" key="2">
    <source>
        <dbReference type="ARBA" id="ARBA00022448"/>
    </source>
</evidence>
<dbReference type="EMBL" id="JAGVSJ010000028">
    <property type="protein sequence ID" value="MBX8632456.1"/>
    <property type="molecule type" value="Genomic_DNA"/>
</dbReference>
<reference evidence="4" key="1">
    <citation type="submission" date="2021-04" db="EMBL/GenBank/DDBJ databases">
        <title>Genomic insights into ecological role and evolution of a novel Thermoplasmata order Candidatus Sysuiplasmatales.</title>
        <authorList>
            <person name="Yuan Y."/>
        </authorList>
    </citation>
    <scope>NUCLEOTIDE SEQUENCE</scope>
    <source>
        <strain evidence="4">YP2-bin.285</strain>
    </source>
</reference>
<evidence type="ECO:0000313" key="4">
    <source>
        <dbReference type="EMBL" id="MBX8632456.1"/>
    </source>
</evidence>
<feature type="transmembrane region" description="Helical" evidence="3">
    <location>
        <begin position="12"/>
        <end position="30"/>
    </location>
</feature>
<keyword evidence="2" id="KW-0813">Transport</keyword>
<keyword evidence="3" id="KW-0812">Transmembrane</keyword>
<evidence type="ECO:0000313" key="5">
    <source>
        <dbReference type="Proteomes" id="UP000716004"/>
    </source>
</evidence>
<keyword evidence="3" id="KW-1133">Transmembrane helix</keyword>
<dbReference type="InterPro" id="IPR006059">
    <property type="entry name" value="SBP"/>
</dbReference>
<dbReference type="SUPFAM" id="SSF53850">
    <property type="entry name" value="Periplasmic binding protein-like II"/>
    <property type="match status" value="1"/>
</dbReference>
<evidence type="ECO:0000256" key="1">
    <source>
        <dbReference type="ARBA" id="ARBA00008520"/>
    </source>
</evidence>
<dbReference type="AlphaFoldDB" id="A0A8J7YQH4"/>
<protein>
    <submittedName>
        <fullName evidence="4">Carbohydrate ABC transporter substrate-binding protein</fullName>
    </submittedName>
</protein>
<keyword evidence="3" id="KW-0472">Membrane</keyword>
<name>A0A8J7YQH4_9ARCH</name>
<evidence type="ECO:0000256" key="3">
    <source>
        <dbReference type="SAM" id="Phobius"/>
    </source>
</evidence>
<comment type="similarity">
    <text evidence="1">Belongs to the bacterial solute-binding protein 1 family.</text>
</comment>
<accession>A0A8J7YQH4</accession>
<comment type="caution">
    <text evidence="4">The sequence shown here is derived from an EMBL/GenBank/DDBJ whole genome shotgun (WGS) entry which is preliminary data.</text>
</comment>
<organism evidence="4 5">
    <name type="scientific">Candidatus Sysuiplasma superficiale</name>
    <dbReference type="NCBI Taxonomy" id="2823368"/>
    <lineage>
        <taxon>Archaea</taxon>
        <taxon>Methanobacteriati</taxon>
        <taxon>Thermoplasmatota</taxon>
        <taxon>Thermoplasmata</taxon>
        <taxon>Candidatus Sysuiplasmatales</taxon>
        <taxon>Candidatus Sysuiplasmataceae</taxon>
        <taxon>Candidatus Sysuiplasma</taxon>
    </lineage>
</organism>
<gene>
    <name evidence="4" type="ORF">J9259_08100</name>
</gene>
<dbReference type="InterPro" id="IPR050490">
    <property type="entry name" value="Bact_solute-bd_prot1"/>
</dbReference>
<sequence>MEEEYRKRPVAWIAALIVVAVVFFTGGYVAHSPPPSSSSKITVTFYESLAPSESSYFQTVLIPQFEKAYPGISVQFVNLPSGQPPSEIQTLVSSHDVGASLVGLDNLAVGEVIYTSGGADIMNLAPYISSLLPSGLIPSAVKMIKYEQNVFHATYFVPFRSNIPLVWYNKTAFSEAGISSPPSNDTQLLQDAKLLYQKTGVQPVMFQGSGLTGGHTGASTGTELYQWMVQFGGNPFVLNDSGDIKAWDYLYNLSAYFNPDYTNGYWGNYAGLAKGTYSILDYQWPYIYGLLTNKTYRMTNSTLGVYPGPTGPVNGNHLLGGDVLVIPKGATDITQVVTLAKFLLGAQAQRETLLNLSWVAVNSAAYTNLPSSYSVVGQALQQAITTGVFLRNPTPWITYWNVIASKAWAQIIVDHANYTQIPGILSSYNSQMYSYLQNNYNGTVASTYESGGYQPISV</sequence>